<dbReference type="EMBL" id="BNEB01000002">
    <property type="protein sequence ID" value="GHI59713.1"/>
    <property type="molecule type" value="Genomic_DNA"/>
</dbReference>
<dbReference type="Proteomes" id="UP000649259">
    <property type="component" value="Unassembled WGS sequence"/>
</dbReference>
<feature type="domain" description="SnoaL-like" evidence="2">
    <location>
        <begin position="94"/>
        <end position="228"/>
    </location>
</feature>
<sequence length="239" mass="25955">MWAARTRNLGSCSSGTGGGVLGACGFLVSFGLVVVFGSFTGAAWPSGWPRGHRICAGGRVPDRRRRIDERTHLGCAARVPNTRAMTQRVELAAVMDRLAVDGLVTDYAVAVDDGDWTAYRRLFTPDGRADYRSAGGIEGAAGDVASWLAETMRLFAMRQHLIVNRRVSFGVLEHDTGDTARVQADYVNPMRLAEGAQDAAAGAPDFVCGGRYGFALLRTPEGWRVREVVVREKWRRLPG</sequence>
<evidence type="ECO:0000256" key="1">
    <source>
        <dbReference type="SAM" id="Phobius"/>
    </source>
</evidence>
<dbReference type="InterPro" id="IPR032710">
    <property type="entry name" value="NTF2-like_dom_sf"/>
</dbReference>
<keyword evidence="1" id="KW-0472">Membrane</keyword>
<dbReference type="Pfam" id="PF13577">
    <property type="entry name" value="SnoaL_4"/>
    <property type="match status" value="1"/>
</dbReference>
<feature type="transmembrane region" description="Helical" evidence="1">
    <location>
        <begin position="20"/>
        <end position="44"/>
    </location>
</feature>
<keyword evidence="1" id="KW-1133">Transmembrane helix</keyword>
<gene>
    <name evidence="3" type="ORF">Saso_13630</name>
</gene>
<name>A0ABQ3RV29_9ACTN</name>
<dbReference type="SUPFAM" id="SSF54427">
    <property type="entry name" value="NTF2-like"/>
    <property type="match status" value="1"/>
</dbReference>
<keyword evidence="1" id="KW-0812">Transmembrane</keyword>
<dbReference type="InterPro" id="IPR037401">
    <property type="entry name" value="SnoaL-like"/>
</dbReference>
<reference evidence="4" key="1">
    <citation type="submission" date="2023-07" db="EMBL/GenBank/DDBJ databases">
        <title>Whole genome shotgun sequence of Streptomyces cacaoi subsp. asoensis NBRC 13813.</title>
        <authorList>
            <person name="Komaki H."/>
            <person name="Tamura T."/>
        </authorList>
    </citation>
    <scope>NUCLEOTIDE SEQUENCE [LARGE SCALE GENOMIC DNA]</scope>
    <source>
        <strain evidence="4">NBRC 13813</strain>
    </source>
</reference>
<dbReference type="Gene3D" id="3.10.450.50">
    <property type="match status" value="1"/>
</dbReference>
<organism evidence="3 4">
    <name type="scientific">Streptomyces asoensis</name>
    <dbReference type="NCBI Taxonomy" id="249586"/>
    <lineage>
        <taxon>Bacteria</taxon>
        <taxon>Bacillati</taxon>
        <taxon>Actinomycetota</taxon>
        <taxon>Actinomycetes</taxon>
        <taxon>Kitasatosporales</taxon>
        <taxon>Streptomycetaceae</taxon>
        <taxon>Streptomyces</taxon>
    </lineage>
</organism>
<dbReference type="PROSITE" id="PS51257">
    <property type="entry name" value="PROKAR_LIPOPROTEIN"/>
    <property type="match status" value="1"/>
</dbReference>
<proteinExistence type="predicted"/>
<keyword evidence="4" id="KW-1185">Reference proteome</keyword>
<evidence type="ECO:0000259" key="2">
    <source>
        <dbReference type="Pfam" id="PF13577"/>
    </source>
</evidence>
<evidence type="ECO:0000313" key="3">
    <source>
        <dbReference type="EMBL" id="GHI59713.1"/>
    </source>
</evidence>
<comment type="caution">
    <text evidence="3">The sequence shown here is derived from an EMBL/GenBank/DDBJ whole genome shotgun (WGS) entry which is preliminary data.</text>
</comment>
<accession>A0ABQ3RV29</accession>
<protein>
    <recommendedName>
        <fullName evidence="2">SnoaL-like domain-containing protein</fullName>
    </recommendedName>
</protein>
<evidence type="ECO:0000313" key="4">
    <source>
        <dbReference type="Proteomes" id="UP000649259"/>
    </source>
</evidence>